<reference evidence="2 3" key="1">
    <citation type="submission" date="2019-11" db="EMBL/GenBank/DDBJ databases">
        <title>Whole genome sequence of Oryza granulata.</title>
        <authorList>
            <person name="Li W."/>
        </authorList>
    </citation>
    <scope>NUCLEOTIDE SEQUENCE [LARGE SCALE GENOMIC DNA]</scope>
    <source>
        <strain evidence="3">cv. Menghai</strain>
        <tissue evidence="2">Leaf</tissue>
    </source>
</reference>
<accession>A0A6G1CW39</accession>
<keyword evidence="3" id="KW-1185">Reference proteome</keyword>
<evidence type="ECO:0000313" key="3">
    <source>
        <dbReference type="Proteomes" id="UP000479710"/>
    </source>
</evidence>
<sequence length="100" mass="10426">MPKSHAQGAPLQAPHRKQVVAADEVPTANGEVPADNSKAVTIDEAPAPNVQAFDNDRGFAAAVGGSRSLCLMMVGWMLKAVVAMSLVAFFYSVVTTPTTV</sequence>
<keyword evidence="1" id="KW-1133">Transmembrane helix</keyword>
<proteinExistence type="predicted"/>
<evidence type="ECO:0000313" key="2">
    <source>
        <dbReference type="EMBL" id="KAF0904386.1"/>
    </source>
</evidence>
<keyword evidence="1" id="KW-0472">Membrane</keyword>
<keyword evidence="1" id="KW-0812">Transmembrane</keyword>
<comment type="caution">
    <text evidence="2">The sequence shown here is derived from an EMBL/GenBank/DDBJ whole genome shotgun (WGS) entry which is preliminary data.</text>
</comment>
<organism evidence="2 3">
    <name type="scientific">Oryza meyeriana var. granulata</name>
    <dbReference type="NCBI Taxonomy" id="110450"/>
    <lineage>
        <taxon>Eukaryota</taxon>
        <taxon>Viridiplantae</taxon>
        <taxon>Streptophyta</taxon>
        <taxon>Embryophyta</taxon>
        <taxon>Tracheophyta</taxon>
        <taxon>Spermatophyta</taxon>
        <taxon>Magnoliopsida</taxon>
        <taxon>Liliopsida</taxon>
        <taxon>Poales</taxon>
        <taxon>Poaceae</taxon>
        <taxon>BOP clade</taxon>
        <taxon>Oryzoideae</taxon>
        <taxon>Oryzeae</taxon>
        <taxon>Oryzinae</taxon>
        <taxon>Oryza</taxon>
        <taxon>Oryza meyeriana</taxon>
    </lineage>
</organism>
<dbReference type="OrthoDB" id="719480at2759"/>
<protein>
    <submittedName>
        <fullName evidence="2">Uncharacterized protein</fullName>
    </submittedName>
</protein>
<dbReference type="Proteomes" id="UP000479710">
    <property type="component" value="Unassembled WGS sequence"/>
</dbReference>
<dbReference type="AlphaFoldDB" id="A0A6G1CW39"/>
<name>A0A6G1CW39_9ORYZ</name>
<evidence type="ECO:0000256" key="1">
    <source>
        <dbReference type="SAM" id="Phobius"/>
    </source>
</evidence>
<gene>
    <name evidence="2" type="ORF">E2562_034460</name>
</gene>
<dbReference type="EMBL" id="SPHZ02000008">
    <property type="protein sequence ID" value="KAF0904386.1"/>
    <property type="molecule type" value="Genomic_DNA"/>
</dbReference>
<feature type="transmembrane region" description="Helical" evidence="1">
    <location>
        <begin position="76"/>
        <end position="94"/>
    </location>
</feature>